<dbReference type="AlphaFoldDB" id="A0A392WA67"/>
<protein>
    <submittedName>
        <fullName evidence="2">Uncharacterized protein</fullName>
    </submittedName>
</protein>
<proteinExistence type="predicted"/>
<accession>A0A392WA67</accession>
<reference evidence="2 3" key="1">
    <citation type="journal article" date="2018" name="Front. Plant Sci.">
        <title>Red Clover (Trifolium pratense) and Zigzag Clover (T. medium) - A Picture of Genomic Similarities and Differences.</title>
        <authorList>
            <person name="Dluhosova J."/>
            <person name="Istvanek J."/>
            <person name="Nedelnik J."/>
            <person name="Repkova J."/>
        </authorList>
    </citation>
    <scope>NUCLEOTIDE SEQUENCE [LARGE SCALE GENOMIC DNA]</scope>
    <source>
        <strain evidence="3">cv. 10/8</strain>
        <tissue evidence="2">Leaf</tissue>
    </source>
</reference>
<dbReference type="Proteomes" id="UP000265520">
    <property type="component" value="Unassembled WGS sequence"/>
</dbReference>
<evidence type="ECO:0000256" key="1">
    <source>
        <dbReference type="SAM" id="MobiDB-lite"/>
    </source>
</evidence>
<organism evidence="2 3">
    <name type="scientific">Trifolium medium</name>
    <dbReference type="NCBI Taxonomy" id="97028"/>
    <lineage>
        <taxon>Eukaryota</taxon>
        <taxon>Viridiplantae</taxon>
        <taxon>Streptophyta</taxon>
        <taxon>Embryophyta</taxon>
        <taxon>Tracheophyta</taxon>
        <taxon>Spermatophyta</taxon>
        <taxon>Magnoliopsida</taxon>
        <taxon>eudicotyledons</taxon>
        <taxon>Gunneridae</taxon>
        <taxon>Pentapetalae</taxon>
        <taxon>rosids</taxon>
        <taxon>fabids</taxon>
        <taxon>Fabales</taxon>
        <taxon>Fabaceae</taxon>
        <taxon>Papilionoideae</taxon>
        <taxon>50 kb inversion clade</taxon>
        <taxon>NPAAA clade</taxon>
        <taxon>Hologalegina</taxon>
        <taxon>IRL clade</taxon>
        <taxon>Trifolieae</taxon>
        <taxon>Trifolium</taxon>
    </lineage>
</organism>
<feature type="compositionally biased region" description="Basic and acidic residues" evidence="1">
    <location>
        <begin position="16"/>
        <end position="29"/>
    </location>
</feature>
<sequence length="29" mass="3302">MDVAESAEAAAGMQMEQHRELEEKVKRVQ</sequence>
<dbReference type="EMBL" id="LXQA011438914">
    <property type="protein sequence ID" value="MCI97287.1"/>
    <property type="molecule type" value="Genomic_DNA"/>
</dbReference>
<evidence type="ECO:0000313" key="3">
    <source>
        <dbReference type="Proteomes" id="UP000265520"/>
    </source>
</evidence>
<feature type="region of interest" description="Disordered" evidence="1">
    <location>
        <begin position="1"/>
        <end position="29"/>
    </location>
</feature>
<comment type="caution">
    <text evidence="2">The sequence shown here is derived from an EMBL/GenBank/DDBJ whole genome shotgun (WGS) entry which is preliminary data.</text>
</comment>
<keyword evidence="3" id="KW-1185">Reference proteome</keyword>
<feature type="non-terminal residue" evidence="2">
    <location>
        <position position="29"/>
    </location>
</feature>
<evidence type="ECO:0000313" key="2">
    <source>
        <dbReference type="EMBL" id="MCI97287.1"/>
    </source>
</evidence>
<name>A0A392WA67_9FABA</name>